<evidence type="ECO:0000313" key="3">
    <source>
        <dbReference type="Proteomes" id="UP000293764"/>
    </source>
</evidence>
<dbReference type="EMBL" id="SDWW01000050">
    <property type="protein sequence ID" value="RYV49846.1"/>
    <property type="molecule type" value="Genomic_DNA"/>
</dbReference>
<dbReference type="Proteomes" id="UP000293764">
    <property type="component" value="Unassembled WGS sequence"/>
</dbReference>
<gene>
    <name evidence="2" type="ORF">EUA98_16685</name>
</gene>
<feature type="transmembrane region" description="Helical" evidence="1">
    <location>
        <begin position="39"/>
        <end position="59"/>
    </location>
</feature>
<evidence type="ECO:0000256" key="1">
    <source>
        <dbReference type="SAM" id="Phobius"/>
    </source>
</evidence>
<feature type="transmembrane region" description="Helical" evidence="1">
    <location>
        <begin position="71"/>
        <end position="88"/>
    </location>
</feature>
<comment type="caution">
    <text evidence="2">The sequence shown here is derived from an EMBL/GenBank/DDBJ whole genome shotgun (WGS) entry which is preliminary data.</text>
</comment>
<evidence type="ECO:0000313" key="2">
    <source>
        <dbReference type="EMBL" id="RYV49846.1"/>
    </source>
</evidence>
<dbReference type="AlphaFoldDB" id="A0A4Q5MW80"/>
<name>A0A4Q5MW80_9MICO</name>
<feature type="transmembrane region" description="Helical" evidence="1">
    <location>
        <begin position="94"/>
        <end position="116"/>
    </location>
</feature>
<dbReference type="OrthoDB" id="5150205at2"/>
<keyword evidence="1" id="KW-0812">Transmembrane</keyword>
<accession>A0A4Q5MW80</accession>
<keyword evidence="3" id="KW-1185">Reference proteome</keyword>
<protein>
    <submittedName>
        <fullName evidence="2">Uncharacterized protein</fullName>
    </submittedName>
</protein>
<reference evidence="2 3" key="1">
    <citation type="submission" date="2019-01" db="EMBL/GenBank/DDBJ databases">
        <title>Novel species of Cellulomonas.</title>
        <authorList>
            <person name="Liu Q."/>
            <person name="Xin Y.-H."/>
        </authorList>
    </citation>
    <scope>NUCLEOTIDE SEQUENCE [LARGE SCALE GENOMIC DNA]</scope>
    <source>
        <strain evidence="2 3">HLT2-17</strain>
    </source>
</reference>
<organism evidence="2 3">
    <name type="scientific">Pengzhenrongella frigida</name>
    <dbReference type="NCBI Taxonomy" id="1259133"/>
    <lineage>
        <taxon>Bacteria</taxon>
        <taxon>Bacillati</taxon>
        <taxon>Actinomycetota</taxon>
        <taxon>Actinomycetes</taxon>
        <taxon>Micrococcales</taxon>
        <taxon>Pengzhenrongella</taxon>
    </lineage>
</organism>
<keyword evidence="1" id="KW-1133">Transmembrane helix</keyword>
<proteinExistence type="predicted"/>
<sequence>MVLAVACLLVLLQAAVLVGLAIAWITDLVSGASQVPGATVFLVLFALGIAAILLTAARALYRGRRWARSPVITWQILLIAMSVGWLGAEPTGWAVAVLASALLVGVALLVPSVVAATSDRGHRPDDGGSPAT</sequence>
<keyword evidence="1" id="KW-0472">Membrane</keyword>